<comment type="caution">
    <text evidence="2">The sequence shown here is derived from an EMBL/GenBank/DDBJ whole genome shotgun (WGS) entry which is preliminary data.</text>
</comment>
<feature type="signal peptide" evidence="1">
    <location>
        <begin position="1"/>
        <end position="20"/>
    </location>
</feature>
<accession>A0AAD6HEA5</accession>
<organism evidence="2 3">
    <name type="scientific">Penicillium malachiteum</name>
    <dbReference type="NCBI Taxonomy" id="1324776"/>
    <lineage>
        <taxon>Eukaryota</taxon>
        <taxon>Fungi</taxon>
        <taxon>Dikarya</taxon>
        <taxon>Ascomycota</taxon>
        <taxon>Pezizomycotina</taxon>
        <taxon>Eurotiomycetes</taxon>
        <taxon>Eurotiomycetidae</taxon>
        <taxon>Eurotiales</taxon>
        <taxon>Aspergillaceae</taxon>
        <taxon>Penicillium</taxon>
    </lineage>
</organism>
<proteinExistence type="predicted"/>
<evidence type="ECO:0000313" key="3">
    <source>
        <dbReference type="Proteomes" id="UP001215712"/>
    </source>
</evidence>
<dbReference type="EMBL" id="JAQJAN010000017">
    <property type="protein sequence ID" value="KAJ5709954.1"/>
    <property type="molecule type" value="Genomic_DNA"/>
</dbReference>
<reference evidence="2" key="1">
    <citation type="journal article" date="2023" name="IMA Fungus">
        <title>Comparative genomic study of the Penicillium genus elucidates a diverse pangenome and 15 lateral gene transfer events.</title>
        <authorList>
            <person name="Petersen C."/>
            <person name="Sorensen T."/>
            <person name="Nielsen M.R."/>
            <person name="Sondergaard T.E."/>
            <person name="Sorensen J.L."/>
            <person name="Fitzpatrick D.A."/>
            <person name="Frisvad J.C."/>
            <person name="Nielsen K.L."/>
        </authorList>
    </citation>
    <scope>NUCLEOTIDE SEQUENCE</scope>
    <source>
        <strain evidence="2">IBT 17514</strain>
    </source>
</reference>
<dbReference type="Proteomes" id="UP001215712">
    <property type="component" value="Unassembled WGS sequence"/>
</dbReference>
<evidence type="ECO:0000256" key="1">
    <source>
        <dbReference type="SAM" id="SignalP"/>
    </source>
</evidence>
<evidence type="ECO:0000313" key="2">
    <source>
        <dbReference type="EMBL" id="KAJ5709954.1"/>
    </source>
</evidence>
<keyword evidence="3" id="KW-1185">Reference proteome</keyword>
<keyword evidence="1" id="KW-0732">Signal</keyword>
<sequence>MRVFQTVSVVLFSTAAVVLTADASYNFRPDNVTLSDLYKWVGSYYNGTTNVEFAPYAGLAASETEYCPVLRNQTITTSYPSVLSLTEPASYNSDDDVVNAFLTLWPNGFNFSSIASDTIIWLEPSLEYALFSSEPVYENDEGEGFDNFLWSLEETSAPPYNLSSTLTNYEGWNPFTVKHTVNCGGNIVHSWLFAPMSFEPRLNGTDFPNLVVDVQFDSTTTNMTMKGYFFADVESEILGSDLESWYGNVFAGSCIFLLID</sequence>
<protein>
    <submittedName>
        <fullName evidence="2">Uncharacterized protein</fullName>
    </submittedName>
</protein>
<reference evidence="2" key="2">
    <citation type="submission" date="2023-01" db="EMBL/GenBank/DDBJ databases">
        <authorList>
            <person name="Petersen C."/>
        </authorList>
    </citation>
    <scope>NUCLEOTIDE SEQUENCE</scope>
    <source>
        <strain evidence="2">IBT 17514</strain>
    </source>
</reference>
<feature type="chain" id="PRO_5042011241" evidence="1">
    <location>
        <begin position="21"/>
        <end position="260"/>
    </location>
</feature>
<name>A0AAD6HEA5_9EURO</name>
<dbReference type="AlphaFoldDB" id="A0AAD6HEA5"/>
<gene>
    <name evidence="2" type="ORF">N7493_009546</name>
</gene>